<sequence>MNTKQSDKNASIELLLRKLCFIIKQNGRELLSDFNMTPPQFNALQIIISEGEITISELSNKLYLAPSTITDIIDRMEKNNLVKRTRDTKDRRVVNVKAVEKGHSLINDVIKKRVDFIKKHSSELSIEDKENLIKYLSSIINSYNK</sequence>
<protein>
    <submittedName>
        <fullName evidence="5">Putative HTH-type transcriptional regulator YusO</fullName>
    </submittedName>
</protein>
<dbReference type="STRING" id="1121338.CLTEP_07570"/>
<evidence type="ECO:0000259" key="4">
    <source>
        <dbReference type="PROSITE" id="PS50995"/>
    </source>
</evidence>
<evidence type="ECO:0000256" key="1">
    <source>
        <dbReference type="ARBA" id="ARBA00023015"/>
    </source>
</evidence>
<dbReference type="PANTHER" id="PTHR42756">
    <property type="entry name" value="TRANSCRIPTIONAL REGULATOR, MARR"/>
    <property type="match status" value="1"/>
</dbReference>
<dbReference type="SMART" id="SM00347">
    <property type="entry name" value="HTH_MARR"/>
    <property type="match status" value="1"/>
</dbReference>
<organism evidence="5 6">
    <name type="scientific">Clostridium tepidiprofundi DSM 19306</name>
    <dbReference type="NCBI Taxonomy" id="1121338"/>
    <lineage>
        <taxon>Bacteria</taxon>
        <taxon>Bacillati</taxon>
        <taxon>Bacillota</taxon>
        <taxon>Clostridia</taxon>
        <taxon>Eubacteriales</taxon>
        <taxon>Clostridiaceae</taxon>
        <taxon>Clostridium</taxon>
    </lineage>
</organism>
<keyword evidence="1" id="KW-0805">Transcription regulation</keyword>
<dbReference type="GO" id="GO:0003677">
    <property type="term" value="F:DNA binding"/>
    <property type="evidence" value="ECO:0007669"/>
    <property type="project" value="UniProtKB-KW"/>
</dbReference>
<dbReference type="InterPro" id="IPR036388">
    <property type="entry name" value="WH-like_DNA-bd_sf"/>
</dbReference>
<keyword evidence="6" id="KW-1185">Reference proteome</keyword>
<dbReference type="GO" id="GO:0003700">
    <property type="term" value="F:DNA-binding transcription factor activity"/>
    <property type="evidence" value="ECO:0007669"/>
    <property type="project" value="InterPro"/>
</dbReference>
<reference evidence="5 6" key="1">
    <citation type="submission" date="2016-02" db="EMBL/GenBank/DDBJ databases">
        <title>Genome sequence of Clostridium tepidiprofundi DSM 19306.</title>
        <authorList>
            <person name="Poehlein A."/>
            <person name="Daniel R."/>
        </authorList>
    </citation>
    <scope>NUCLEOTIDE SEQUENCE [LARGE SCALE GENOMIC DNA]</scope>
    <source>
        <strain evidence="5 6">DSM 19306</strain>
    </source>
</reference>
<dbReference type="RefSeq" id="WP_066822832.1">
    <property type="nucleotide sequence ID" value="NZ_LTBA01000004.1"/>
</dbReference>
<accession>A0A151B6C8</accession>
<dbReference type="Proteomes" id="UP000075531">
    <property type="component" value="Unassembled WGS sequence"/>
</dbReference>
<gene>
    <name evidence="5" type="primary">yusO_2</name>
    <name evidence="5" type="ORF">CLTEP_07570</name>
</gene>
<dbReference type="SUPFAM" id="SSF46785">
    <property type="entry name" value="Winged helix' DNA-binding domain"/>
    <property type="match status" value="1"/>
</dbReference>
<dbReference type="InterPro" id="IPR036390">
    <property type="entry name" value="WH_DNA-bd_sf"/>
</dbReference>
<name>A0A151B6C8_9CLOT</name>
<dbReference type="Pfam" id="PF01047">
    <property type="entry name" value="MarR"/>
    <property type="match status" value="1"/>
</dbReference>
<dbReference type="PROSITE" id="PS50995">
    <property type="entry name" value="HTH_MARR_2"/>
    <property type="match status" value="1"/>
</dbReference>
<feature type="domain" description="HTH marR-type" evidence="4">
    <location>
        <begin position="9"/>
        <end position="141"/>
    </location>
</feature>
<keyword evidence="3" id="KW-0804">Transcription</keyword>
<dbReference type="OrthoDB" id="9790052at2"/>
<dbReference type="AlphaFoldDB" id="A0A151B6C8"/>
<dbReference type="PRINTS" id="PR00598">
    <property type="entry name" value="HTHMARR"/>
</dbReference>
<dbReference type="EMBL" id="LTBA01000004">
    <property type="protein sequence ID" value="KYH35353.1"/>
    <property type="molecule type" value="Genomic_DNA"/>
</dbReference>
<evidence type="ECO:0000256" key="2">
    <source>
        <dbReference type="ARBA" id="ARBA00023125"/>
    </source>
</evidence>
<dbReference type="Gene3D" id="1.10.10.10">
    <property type="entry name" value="Winged helix-like DNA-binding domain superfamily/Winged helix DNA-binding domain"/>
    <property type="match status" value="1"/>
</dbReference>
<comment type="caution">
    <text evidence="5">The sequence shown here is derived from an EMBL/GenBank/DDBJ whole genome shotgun (WGS) entry which is preliminary data.</text>
</comment>
<keyword evidence="2" id="KW-0238">DNA-binding</keyword>
<evidence type="ECO:0000313" key="6">
    <source>
        <dbReference type="Proteomes" id="UP000075531"/>
    </source>
</evidence>
<proteinExistence type="predicted"/>
<dbReference type="InterPro" id="IPR000835">
    <property type="entry name" value="HTH_MarR-typ"/>
</dbReference>
<dbReference type="PANTHER" id="PTHR42756:SF1">
    <property type="entry name" value="TRANSCRIPTIONAL REPRESSOR OF EMRAB OPERON"/>
    <property type="match status" value="1"/>
</dbReference>
<dbReference type="PATRIC" id="fig|1121338.3.peg.772"/>
<evidence type="ECO:0000313" key="5">
    <source>
        <dbReference type="EMBL" id="KYH35353.1"/>
    </source>
</evidence>
<evidence type="ECO:0000256" key="3">
    <source>
        <dbReference type="ARBA" id="ARBA00023163"/>
    </source>
</evidence>